<dbReference type="EMBL" id="KL363216">
    <property type="protein sequence ID" value="KFD53541.1"/>
    <property type="molecule type" value="Genomic_DNA"/>
</dbReference>
<feature type="compositionally biased region" description="Basic residues" evidence="2">
    <location>
        <begin position="272"/>
        <end position="284"/>
    </location>
</feature>
<evidence type="ECO:0000313" key="4">
    <source>
        <dbReference type="EMBL" id="KFD71786.1"/>
    </source>
</evidence>
<dbReference type="InterPro" id="IPR007757">
    <property type="entry name" value="MT-A70-like"/>
</dbReference>
<feature type="compositionally biased region" description="Basic and acidic residues" evidence="2">
    <location>
        <begin position="190"/>
        <end position="204"/>
    </location>
</feature>
<organism evidence="4">
    <name type="scientific">Trichuris suis</name>
    <name type="common">pig whipworm</name>
    <dbReference type="NCBI Taxonomy" id="68888"/>
    <lineage>
        <taxon>Eukaryota</taxon>
        <taxon>Metazoa</taxon>
        <taxon>Ecdysozoa</taxon>
        <taxon>Nematoda</taxon>
        <taxon>Enoplea</taxon>
        <taxon>Dorylaimia</taxon>
        <taxon>Trichinellida</taxon>
        <taxon>Trichuridae</taxon>
        <taxon>Trichuris</taxon>
    </lineage>
</organism>
<protein>
    <recommendedName>
        <fullName evidence="6">Small-subunit processome Utp12 domain-containing protein</fullName>
    </recommendedName>
</protein>
<proteinExistence type="inferred from homology"/>
<feature type="region of interest" description="Disordered" evidence="2">
    <location>
        <begin position="187"/>
        <end position="211"/>
    </location>
</feature>
<evidence type="ECO:0000313" key="3">
    <source>
        <dbReference type="EMBL" id="KFD53541.1"/>
    </source>
</evidence>
<keyword evidence="5" id="KW-1185">Reference proteome</keyword>
<feature type="region of interest" description="Disordered" evidence="2">
    <location>
        <begin position="241"/>
        <end position="284"/>
    </location>
</feature>
<comment type="similarity">
    <text evidence="1">Belongs to the MT-A70-like family.</text>
</comment>
<evidence type="ECO:0000256" key="1">
    <source>
        <dbReference type="PROSITE-ProRule" id="PRU00489"/>
    </source>
</evidence>
<dbReference type="EMBL" id="KL367480">
    <property type="protein sequence ID" value="KFD71786.1"/>
    <property type="molecule type" value="Genomic_DNA"/>
</dbReference>
<name>A0A085NQP0_9BILA</name>
<dbReference type="PROSITE" id="PS51143">
    <property type="entry name" value="MT_A70"/>
    <property type="match status" value="1"/>
</dbReference>
<reference evidence="4 5" key="1">
    <citation type="journal article" date="2014" name="Nat. Genet.">
        <title>Genome and transcriptome of the porcine whipworm Trichuris suis.</title>
        <authorList>
            <person name="Jex A.R."/>
            <person name="Nejsum P."/>
            <person name="Schwarz E.M."/>
            <person name="Hu L."/>
            <person name="Young N.D."/>
            <person name="Hall R.S."/>
            <person name="Korhonen P.K."/>
            <person name="Liao S."/>
            <person name="Thamsborg S."/>
            <person name="Xia J."/>
            <person name="Xu P."/>
            <person name="Wang S."/>
            <person name="Scheerlinck J.P."/>
            <person name="Hofmann A."/>
            <person name="Sternberg P.W."/>
            <person name="Wang J."/>
            <person name="Gasser R.B."/>
        </authorList>
    </citation>
    <scope>NUCLEOTIDE SEQUENCE [LARGE SCALE GENOMIC DNA]</scope>
    <source>
        <strain evidence="4">DCEP-RM93F</strain>
        <strain evidence="3">DCEP-RM93M</strain>
    </source>
</reference>
<evidence type="ECO:0000256" key="2">
    <source>
        <dbReference type="SAM" id="MobiDB-lite"/>
    </source>
</evidence>
<dbReference type="Proteomes" id="UP000030758">
    <property type="component" value="Unassembled WGS sequence"/>
</dbReference>
<dbReference type="AlphaFoldDB" id="A0A085NQP0"/>
<sequence length="284" mass="32942">MAVMCYSEDGWLVDECHFYSKIYKDSSYSTTKEPDLQELKIDTLLENNGLLVIWFTNNERVMRYACDNLLPSWHMQIIGIWHWLKMLLTTPGIDDIKRVAESIPKAAILPFISLLAVRLRSDDVPRLQLLLWLKHVLAAHTDFFAANPNHIAEVADIFPFLNSDLPSLESVLKLVGRFQLLTEFGNPAETSEREASSNNSDKRQVTSSAETTNDLLSTTNLWSELREPELWNRLEATEVYGYTDEDEPVEQESEREHEKKNSRRRDADVREKIHKRKRRIHSDA</sequence>
<evidence type="ECO:0000313" key="5">
    <source>
        <dbReference type="Proteomes" id="UP000030764"/>
    </source>
</evidence>
<accession>A0A085NQP0</accession>
<gene>
    <name evidence="3" type="ORF">M513_05647</name>
    <name evidence="4" type="ORF">M514_05647</name>
</gene>
<dbReference type="Proteomes" id="UP000030764">
    <property type="component" value="Unassembled WGS sequence"/>
</dbReference>
<evidence type="ECO:0008006" key="6">
    <source>
        <dbReference type="Google" id="ProtNLM"/>
    </source>
</evidence>
<feature type="compositionally biased region" description="Basic and acidic residues" evidence="2">
    <location>
        <begin position="252"/>
        <end position="271"/>
    </location>
</feature>
<dbReference type="Pfam" id="PF05063">
    <property type="entry name" value="MT-A70"/>
    <property type="match status" value="1"/>
</dbReference>